<feature type="transmembrane region" description="Helical" evidence="1">
    <location>
        <begin position="83"/>
        <end position="103"/>
    </location>
</feature>
<dbReference type="PANTHER" id="PTHR36714">
    <property type="entry name" value="T23E23.1"/>
    <property type="match status" value="1"/>
</dbReference>
<organism evidence="2 3">
    <name type="scientific">Rosa chinensis</name>
    <name type="common">China rose</name>
    <dbReference type="NCBI Taxonomy" id="74649"/>
    <lineage>
        <taxon>Eukaryota</taxon>
        <taxon>Viridiplantae</taxon>
        <taxon>Streptophyta</taxon>
        <taxon>Embryophyta</taxon>
        <taxon>Tracheophyta</taxon>
        <taxon>Spermatophyta</taxon>
        <taxon>Magnoliopsida</taxon>
        <taxon>eudicotyledons</taxon>
        <taxon>Gunneridae</taxon>
        <taxon>Pentapetalae</taxon>
        <taxon>rosids</taxon>
        <taxon>fabids</taxon>
        <taxon>Rosales</taxon>
        <taxon>Rosaceae</taxon>
        <taxon>Rosoideae</taxon>
        <taxon>Rosoideae incertae sedis</taxon>
        <taxon>Rosa</taxon>
    </lineage>
</organism>
<evidence type="ECO:0008006" key="4">
    <source>
        <dbReference type="Google" id="ProtNLM"/>
    </source>
</evidence>
<keyword evidence="1" id="KW-1133">Transmembrane helix</keyword>
<dbReference type="Proteomes" id="UP000238479">
    <property type="component" value="Chromosome 3"/>
</dbReference>
<evidence type="ECO:0000313" key="3">
    <source>
        <dbReference type="Proteomes" id="UP000238479"/>
    </source>
</evidence>
<reference evidence="2 3" key="1">
    <citation type="journal article" date="2018" name="Nat. Genet.">
        <title>The Rosa genome provides new insights in the design of modern roses.</title>
        <authorList>
            <person name="Bendahmane M."/>
        </authorList>
    </citation>
    <scope>NUCLEOTIDE SEQUENCE [LARGE SCALE GENOMIC DNA]</scope>
    <source>
        <strain evidence="3">cv. Old Blush</strain>
    </source>
</reference>
<gene>
    <name evidence="2" type="ORF">RchiOBHm_Chr3g0476381</name>
</gene>
<feature type="transmembrane region" description="Helical" evidence="1">
    <location>
        <begin position="244"/>
        <end position="264"/>
    </location>
</feature>
<dbReference type="EMBL" id="PDCK01000041">
    <property type="protein sequence ID" value="PRQ44181.1"/>
    <property type="molecule type" value="Genomic_DNA"/>
</dbReference>
<proteinExistence type="predicted"/>
<feature type="transmembrane region" description="Helical" evidence="1">
    <location>
        <begin position="203"/>
        <end position="224"/>
    </location>
</feature>
<keyword evidence="1" id="KW-0472">Membrane</keyword>
<keyword evidence="3" id="KW-1185">Reference proteome</keyword>
<dbReference type="PANTHER" id="PTHR36714:SF7">
    <property type="entry name" value="TRANSMEMBRANE PROTEIN"/>
    <property type="match status" value="1"/>
</dbReference>
<sequence>MRGLDASVTTLSWGLGALDPSVDFSYLKSTPSRKTWSPLRCVFRLSLIGSESTEMESNIMLKNQNLDAFDILRKAFVISSRNINFFLFTIFASLPLFCFLVYYQPFLQIFQDQVSEILKQPAFVYYFEDYMFNWSLPFDATPEWNKGFPGELIQQALLYLVPFHLLELITMLAIANLASKIYKEERPMSLKEMVRTQPFDKSGLKAFFITSVYVLVLSTCSELLGFVWSAASYSFAFRYFNHDILLALWCCIASVALLTMYLAWNVIWNISIVISILEGIHGTRAFGLVTYLSTGNEWGGFLLMLIFFAWEVTLRLPCLYFGCKGRGNEMFVAQSSLLCLGNVFKLVVFVIYFHDCKNRVLEKRLMIKAKRAGYQSCV</sequence>
<accession>A0A2P6RCN4</accession>
<feature type="transmembrane region" description="Helical" evidence="1">
    <location>
        <begin position="285"/>
        <end position="310"/>
    </location>
</feature>
<dbReference type="AlphaFoldDB" id="A0A2P6RCN4"/>
<dbReference type="OMA" id="QNRVGGC"/>
<feature type="transmembrane region" description="Helical" evidence="1">
    <location>
        <begin position="330"/>
        <end position="353"/>
    </location>
</feature>
<evidence type="ECO:0000313" key="2">
    <source>
        <dbReference type="EMBL" id="PRQ44181.1"/>
    </source>
</evidence>
<name>A0A2P6RCN4_ROSCH</name>
<dbReference type="Gramene" id="PRQ44181">
    <property type="protein sequence ID" value="PRQ44181"/>
    <property type="gene ID" value="RchiOBHm_Chr3g0476381"/>
</dbReference>
<evidence type="ECO:0000256" key="1">
    <source>
        <dbReference type="SAM" id="Phobius"/>
    </source>
</evidence>
<comment type="caution">
    <text evidence="2">The sequence shown here is derived from an EMBL/GenBank/DDBJ whole genome shotgun (WGS) entry which is preliminary data.</text>
</comment>
<keyword evidence="1" id="KW-0812">Transmembrane</keyword>
<protein>
    <recommendedName>
        <fullName evidence="4">Transmembrane protein</fullName>
    </recommendedName>
</protein>
<feature type="transmembrane region" description="Helical" evidence="1">
    <location>
        <begin position="156"/>
        <end position="182"/>
    </location>
</feature>